<dbReference type="Proteomes" id="UP000031121">
    <property type="component" value="Chromosome"/>
</dbReference>
<name>A0A0A8B5H9_9ACTN</name>
<dbReference type="InterPro" id="IPR027417">
    <property type="entry name" value="P-loop_NTPase"/>
</dbReference>
<evidence type="ECO:0000313" key="2">
    <source>
        <dbReference type="EMBL" id="AJC12665.1"/>
    </source>
</evidence>
<gene>
    <name evidence="2" type="ORF">JI75_08415</name>
</gene>
<dbReference type="SUPFAM" id="SSF52540">
    <property type="entry name" value="P-loop containing nucleoside triphosphate hydrolases"/>
    <property type="match status" value="1"/>
</dbReference>
<feature type="region of interest" description="Disordered" evidence="1">
    <location>
        <begin position="191"/>
        <end position="222"/>
    </location>
</feature>
<keyword evidence="3" id="KW-1185">Reference proteome</keyword>
<reference evidence="2 3" key="2">
    <citation type="journal article" date="2015" name="Genome Announc.">
        <title>Complete Genome Sequence of Coriobacteriaceae Strain 68-1-3, a Novel Mucus-Degrading Isolate from the Swine Intestinal Tract.</title>
        <authorList>
            <person name="Looft T."/>
            <person name="Bayles D.O."/>
            <person name="Alt D.P."/>
            <person name="Stanton T.B."/>
        </authorList>
    </citation>
    <scope>NUCLEOTIDE SEQUENCE [LARGE SCALE GENOMIC DNA]</scope>
    <source>
        <strain evidence="2 3">68-1-3</strain>
    </source>
</reference>
<sequence>MPRLVTDAERKFLLEDLKTTGLKVRAMRGMLDRFRDKWCALESESTWLVDSEEAGVHAFLLERLEAYGAMLPEEAARLTVDFLRSDRDRGRELRFDYVLCDDFQNMTCAEQTMCCLLASKQMMVTGNQNQTTRIDNLPPHPRGFEDFDALRHDVDVFTLDTAFANPAAQRFAEAALGEGGLDASIRSARTDDAPAGRAGTPVNPGERMLKGGQSGSSQNGGVRVVSWNNPDEELNGMTKYLRFLANQDPENFSKNTLVVVPNALWARSVGRLLRTRGFSVTTAGTGVSFGGDPRERDRCKALTAYLKLNLLANPADPMAWRCWTGIGNYLANSDAWGSFFAFMNEHGLGLVEALNLASSQDGEVSLRSSALTDAYREGVAFIEANSGRKGFALMRAIGAEGLREFADVFDALAGDESAGELFAIVRTMALFPHFIGPSDKLRIMYAPYLCGLEAENVFVLGAIDGFYPPRDAFEVVSTEGERRSRTERNRRSFFSATSKATGSLTLSTFSKAPLELAEQAKMQVSRVRSEGGERIALVRPSMFLDEASTAYPGFTGGQQLMMEHHLA</sequence>
<proteinExistence type="predicted"/>
<evidence type="ECO:0000256" key="1">
    <source>
        <dbReference type="SAM" id="MobiDB-lite"/>
    </source>
</evidence>
<protein>
    <submittedName>
        <fullName evidence="2">Uncharacterized protein</fullName>
    </submittedName>
</protein>
<dbReference type="KEGG" id="cbac:JI75_08415"/>
<dbReference type="HOGENOM" id="CLU_426933_0_0_11"/>
<organism evidence="2 3">
    <name type="scientific">Berryella intestinalis</name>
    <dbReference type="NCBI Taxonomy" id="1531429"/>
    <lineage>
        <taxon>Bacteria</taxon>
        <taxon>Bacillati</taxon>
        <taxon>Actinomycetota</taxon>
        <taxon>Coriobacteriia</taxon>
        <taxon>Eggerthellales</taxon>
        <taxon>Eggerthellaceae</taxon>
        <taxon>Berryella</taxon>
    </lineage>
</organism>
<dbReference type="EMBL" id="CP009302">
    <property type="protein sequence ID" value="AJC12665.1"/>
    <property type="molecule type" value="Genomic_DNA"/>
</dbReference>
<dbReference type="STRING" id="1531429.JI75_08415"/>
<reference evidence="3" key="1">
    <citation type="submission" date="2014-08" db="EMBL/GenBank/DDBJ databases">
        <title>Coriobacteriaceae sp. complete genome.</title>
        <authorList>
            <person name="Looft T."/>
            <person name="Bayles D.O."/>
            <person name="Stanton T.B."/>
        </authorList>
    </citation>
    <scope>NUCLEOTIDE SEQUENCE [LARGE SCALE GENOMIC DNA]</scope>
    <source>
        <strain evidence="3">68-1-3</strain>
    </source>
</reference>
<dbReference type="AlphaFoldDB" id="A0A0A8B5H9"/>
<accession>A0A0A8B5H9</accession>
<evidence type="ECO:0000313" key="3">
    <source>
        <dbReference type="Proteomes" id="UP000031121"/>
    </source>
</evidence>